<dbReference type="InterPro" id="IPR036691">
    <property type="entry name" value="Endo/exonu/phosph_ase_sf"/>
</dbReference>
<evidence type="ECO:0000313" key="1">
    <source>
        <dbReference type="EMBL" id="JAT21759.1"/>
    </source>
</evidence>
<protein>
    <recommendedName>
        <fullName evidence="2">Endonuclease/exonuclease/phosphatase domain-containing protein</fullName>
    </recommendedName>
</protein>
<dbReference type="Gene3D" id="3.60.10.10">
    <property type="entry name" value="Endonuclease/exonuclease/phosphatase"/>
    <property type="match status" value="1"/>
</dbReference>
<evidence type="ECO:0008006" key="2">
    <source>
        <dbReference type="Google" id="ProtNLM"/>
    </source>
</evidence>
<reference evidence="1" key="1">
    <citation type="submission" date="2015-11" db="EMBL/GenBank/DDBJ databases">
        <title>De novo transcriptome assembly of four potential Pierce s Disease insect vectors from Arizona vineyards.</title>
        <authorList>
            <person name="Tassone E.E."/>
        </authorList>
    </citation>
    <scope>NUCLEOTIDE SEQUENCE</scope>
</reference>
<gene>
    <name evidence="1" type="ORF">g.55170</name>
</gene>
<accession>A0A1B6LDH9</accession>
<name>A0A1B6LDH9_9HEMI</name>
<organism evidence="1">
    <name type="scientific">Graphocephala atropunctata</name>
    <dbReference type="NCBI Taxonomy" id="36148"/>
    <lineage>
        <taxon>Eukaryota</taxon>
        <taxon>Metazoa</taxon>
        <taxon>Ecdysozoa</taxon>
        <taxon>Arthropoda</taxon>
        <taxon>Hexapoda</taxon>
        <taxon>Insecta</taxon>
        <taxon>Pterygota</taxon>
        <taxon>Neoptera</taxon>
        <taxon>Paraneoptera</taxon>
        <taxon>Hemiptera</taxon>
        <taxon>Auchenorrhyncha</taxon>
        <taxon>Membracoidea</taxon>
        <taxon>Cicadellidae</taxon>
        <taxon>Cicadellinae</taxon>
        <taxon>Cicadellini</taxon>
        <taxon>Graphocephala</taxon>
    </lineage>
</organism>
<feature type="non-terminal residue" evidence="1">
    <location>
        <position position="1"/>
    </location>
</feature>
<sequence length="103" mass="11492">TRIADYHCLGGFGREQHRKGGIVAYINEKLKDEVTLISKSNHASEMICETALYKIKTKKDIFLIMGVYRSPSGNLDDSIEVLSEELDKALSADYPIVVMGDIN</sequence>
<dbReference type="SUPFAM" id="SSF56219">
    <property type="entry name" value="DNase I-like"/>
    <property type="match status" value="1"/>
</dbReference>
<dbReference type="AlphaFoldDB" id="A0A1B6LDH9"/>
<proteinExistence type="predicted"/>
<dbReference type="EMBL" id="GEBQ01018218">
    <property type="protein sequence ID" value="JAT21759.1"/>
    <property type="molecule type" value="Transcribed_RNA"/>
</dbReference>
<feature type="non-terminal residue" evidence="1">
    <location>
        <position position="103"/>
    </location>
</feature>